<keyword evidence="7 12" id="KW-1015">Disulfide bond</keyword>
<keyword evidence="6" id="KW-0146">Chitin degradation</keyword>
<keyword evidence="4 13" id="KW-0732">Signal</keyword>
<dbReference type="PIRSF" id="PIRSF001060">
    <property type="entry name" value="Endochitinase"/>
    <property type="match status" value="1"/>
</dbReference>
<dbReference type="Gene3D" id="1.10.530.10">
    <property type="match status" value="2"/>
</dbReference>
<accession>A0AAW1YI32</accession>
<protein>
    <recommendedName>
        <fullName evidence="2">chitinase</fullName>
        <ecNumber evidence="2">3.2.1.14</ecNumber>
    </recommendedName>
</protein>
<dbReference type="GO" id="GO:0005975">
    <property type="term" value="P:carbohydrate metabolic process"/>
    <property type="evidence" value="ECO:0007669"/>
    <property type="project" value="InterPro"/>
</dbReference>
<evidence type="ECO:0000259" key="14">
    <source>
        <dbReference type="Pfam" id="PF00182"/>
    </source>
</evidence>
<dbReference type="GO" id="GO:0008061">
    <property type="term" value="F:chitin binding"/>
    <property type="evidence" value="ECO:0007669"/>
    <property type="project" value="UniProtKB-KW"/>
</dbReference>
<gene>
    <name evidence="15" type="ORF">M0R45_003860</name>
</gene>
<dbReference type="GO" id="GO:0016998">
    <property type="term" value="P:cell wall macromolecule catabolic process"/>
    <property type="evidence" value="ECO:0007669"/>
    <property type="project" value="InterPro"/>
</dbReference>
<keyword evidence="5" id="KW-0378">Hydrolase</keyword>
<evidence type="ECO:0000256" key="10">
    <source>
        <dbReference type="ARBA" id="ARBA00023326"/>
    </source>
</evidence>
<dbReference type="Pfam" id="PF00182">
    <property type="entry name" value="Glyco_hydro_19"/>
    <property type="match status" value="1"/>
</dbReference>
<dbReference type="EC" id="3.2.1.14" evidence="2"/>
<evidence type="ECO:0000256" key="4">
    <source>
        <dbReference type="ARBA" id="ARBA00022729"/>
    </source>
</evidence>
<sequence length="196" mass="21402">MKTLALIIVSLTLVLESYADVSSIISLNVFNQMLKYRNDARCPSNGFYKYDAFITAARSFNGFGTTGDVATQKKELAAFLGQTSHETTGGWATAPDGPYAWGYCFIREKNQADKYYGRGPIQLTHDYNYAPADRSAGRVPGYGVITNIINGGLECGIGADSRVADRIGFYKRYCGILGVGTGDNLDCNNQRPFSVK</sequence>
<proteinExistence type="predicted"/>
<keyword evidence="16" id="KW-1185">Reference proteome</keyword>
<evidence type="ECO:0000256" key="12">
    <source>
        <dbReference type="PIRSR" id="PIRSR001060-2"/>
    </source>
</evidence>
<comment type="caution">
    <text evidence="15">The sequence shown here is derived from an EMBL/GenBank/DDBJ whole genome shotgun (WGS) entry which is preliminary data.</text>
</comment>
<dbReference type="GO" id="GO:0050832">
    <property type="term" value="P:defense response to fungus"/>
    <property type="evidence" value="ECO:0007669"/>
    <property type="project" value="UniProtKB-ARBA"/>
</dbReference>
<evidence type="ECO:0000256" key="2">
    <source>
        <dbReference type="ARBA" id="ARBA00012729"/>
    </source>
</evidence>
<evidence type="ECO:0000256" key="13">
    <source>
        <dbReference type="SAM" id="SignalP"/>
    </source>
</evidence>
<dbReference type="InterPro" id="IPR023346">
    <property type="entry name" value="Lysozyme-like_dom_sf"/>
</dbReference>
<dbReference type="Proteomes" id="UP001457282">
    <property type="component" value="Unassembled WGS sequence"/>
</dbReference>
<dbReference type="AlphaFoldDB" id="A0AAW1YI32"/>
<keyword evidence="3" id="KW-0147">Chitin-binding</keyword>
<dbReference type="InterPro" id="IPR016283">
    <property type="entry name" value="Glyco_hydro_19"/>
</dbReference>
<dbReference type="PANTHER" id="PTHR22595">
    <property type="entry name" value="CHITINASE-RELATED"/>
    <property type="match status" value="1"/>
</dbReference>
<name>A0AAW1YI32_RUBAR</name>
<evidence type="ECO:0000256" key="7">
    <source>
        <dbReference type="ARBA" id="ARBA00023157"/>
    </source>
</evidence>
<feature type="chain" id="PRO_5043912427" description="chitinase" evidence="13">
    <location>
        <begin position="20"/>
        <end position="196"/>
    </location>
</feature>
<dbReference type="InterPro" id="IPR000726">
    <property type="entry name" value="Glyco_hydro_19_cat"/>
</dbReference>
<evidence type="ECO:0000256" key="8">
    <source>
        <dbReference type="ARBA" id="ARBA00023277"/>
    </source>
</evidence>
<dbReference type="CDD" id="cd00325">
    <property type="entry name" value="chitinase_GH19"/>
    <property type="match status" value="1"/>
</dbReference>
<evidence type="ECO:0000256" key="1">
    <source>
        <dbReference type="ARBA" id="ARBA00000822"/>
    </source>
</evidence>
<evidence type="ECO:0000256" key="5">
    <source>
        <dbReference type="ARBA" id="ARBA00022801"/>
    </source>
</evidence>
<dbReference type="EMBL" id="JBEDUW010000001">
    <property type="protein sequence ID" value="KAK9948276.1"/>
    <property type="molecule type" value="Genomic_DNA"/>
</dbReference>
<dbReference type="GO" id="GO:0004568">
    <property type="term" value="F:chitinase activity"/>
    <property type="evidence" value="ECO:0007669"/>
    <property type="project" value="InterPro"/>
</dbReference>
<keyword evidence="8" id="KW-0119">Carbohydrate metabolism</keyword>
<evidence type="ECO:0000256" key="6">
    <source>
        <dbReference type="ARBA" id="ARBA00023024"/>
    </source>
</evidence>
<comment type="catalytic activity">
    <reaction evidence="1">
        <text>Random endo-hydrolysis of N-acetyl-beta-D-glucosaminide (1-&gt;4)-beta-linkages in chitin and chitodextrins.</text>
        <dbReference type="EC" id="3.2.1.14"/>
    </reaction>
</comment>
<dbReference type="SUPFAM" id="SSF53955">
    <property type="entry name" value="Lysozyme-like"/>
    <property type="match status" value="1"/>
</dbReference>
<feature type="disulfide bond" evidence="12">
    <location>
        <begin position="155"/>
        <end position="187"/>
    </location>
</feature>
<dbReference type="PANTHER" id="PTHR22595:SF171">
    <property type="entry name" value="BASIC ENDOCHITINASE B"/>
    <property type="match status" value="1"/>
</dbReference>
<keyword evidence="10" id="KW-0624">Polysaccharide degradation</keyword>
<feature type="domain" description="Glycoside hydrolase family 19 catalytic" evidence="14">
    <location>
        <begin position="24"/>
        <end position="134"/>
    </location>
</feature>
<evidence type="ECO:0000256" key="11">
    <source>
        <dbReference type="PIRSR" id="PIRSR001060-1"/>
    </source>
</evidence>
<evidence type="ECO:0000256" key="9">
    <source>
        <dbReference type="ARBA" id="ARBA00023295"/>
    </source>
</evidence>
<organism evidence="15 16">
    <name type="scientific">Rubus argutus</name>
    <name type="common">Southern blackberry</name>
    <dbReference type="NCBI Taxonomy" id="59490"/>
    <lineage>
        <taxon>Eukaryota</taxon>
        <taxon>Viridiplantae</taxon>
        <taxon>Streptophyta</taxon>
        <taxon>Embryophyta</taxon>
        <taxon>Tracheophyta</taxon>
        <taxon>Spermatophyta</taxon>
        <taxon>Magnoliopsida</taxon>
        <taxon>eudicotyledons</taxon>
        <taxon>Gunneridae</taxon>
        <taxon>Pentapetalae</taxon>
        <taxon>rosids</taxon>
        <taxon>fabids</taxon>
        <taxon>Rosales</taxon>
        <taxon>Rosaceae</taxon>
        <taxon>Rosoideae</taxon>
        <taxon>Rosoideae incertae sedis</taxon>
        <taxon>Rubus</taxon>
    </lineage>
</organism>
<dbReference type="Gene3D" id="3.30.20.10">
    <property type="entry name" value="Endochitinase, domain 2"/>
    <property type="match status" value="1"/>
</dbReference>
<keyword evidence="9" id="KW-0326">Glycosidase</keyword>
<dbReference type="GO" id="GO:0006032">
    <property type="term" value="P:chitin catabolic process"/>
    <property type="evidence" value="ECO:0007669"/>
    <property type="project" value="InterPro"/>
</dbReference>
<feature type="signal peptide" evidence="13">
    <location>
        <begin position="1"/>
        <end position="19"/>
    </location>
</feature>
<evidence type="ECO:0000256" key="3">
    <source>
        <dbReference type="ARBA" id="ARBA00022669"/>
    </source>
</evidence>
<feature type="disulfide bond" evidence="12">
    <location>
        <begin position="42"/>
        <end position="104"/>
    </location>
</feature>
<reference evidence="15 16" key="1">
    <citation type="journal article" date="2023" name="G3 (Bethesda)">
        <title>A chromosome-length genome assembly and annotation of blackberry (Rubus argutus, cv. 'Hillquist').</title>
        <authorList>
            <person name="Bruna T."/>
            <person name="Aryal R."/>
            <person name="Dudchenko O."/>
            <person name="Sargent D.J."/>
            <person name="Mead D."/>
            <person name="Buti M."/>
            <person name="Cavallini A."/>
            <person name="Hytonen T."/>
            <person name="Andres J."/>
            <person name="Pham M."/>
            <person name="Weisz D."/>
            <person name="Mascagni F."/>
            <person name="Usai G."/>
            <person name="Natali L."/>
            <person name="Bassil N."/>
            <person name="Fernandez G.E."/>
            <person name="Lomsadze A."/>
            <person name="Armour M."/>
            <person name="Olukolu B."/>
            <person name="Poorten T."/>
            <person name="Britton C."/>
            <person name="Davik J."/>
            <person name="Ashrafi H."/>
            <person name="Aiden E.L."/>
            <person name="Borodovsky M."/>
            <person name="Worthington M."/>
        </authorList>
    </citation>
    <scope>NUCLEOTIDE SEQUENCE [LARGE SCALE GENOMIC DNA]</scope>
    <source>
        <strain evidence="15">PI 553951</strain>
    </source>
</reference>
<evidence type="ECO:0000313" key="15">
    <source>
        <dbReference type="EMBL" id="KAK9948276.1"/>
    </source>
</evidence>
<evidence type="ECO:0000313" key="16">
    <source>
        <dbReference type="Proteomes" id="UP001457282"/>
    </source>
</evidence>
<feature type="active site" description="Proton donor" evidence="11">
    <location>
        <position position="86"/>
    </location>
</feature>